<dbReference type="EnsemblMetazoa" id="CLYHEMT021316.1">
    <property type="protein sequence ID" value="CLYHEMP021316.1"/>
    <property type="gene ID" value="CLYHEMG021316"/>
</dbReference>
<evidence type="ECO:0000313" key="3">
    <source>
        <dbReference type="EnsemblMetazoa" id="CLYHEMP021316.1"/>
    </source>
</evidence>
<dbReference type="CDD" id="cd00821">
    <property type="entry name" value="PH"/>
    <property type="match status" value="1"/>
</dbReference>
<feature type="domain" description="PH" evidence="2">
    <location>
        <begin position="14"/>
        <end position="113"/>
    </location>
</feature>
<accession>A0A7M5XCX0</accession>
<feature type="compositionally biased region" description="Acidic residues" evidence="1">
    <location>
        <begin position="154"/>
        <end position="171"/>
    </location>
</feature>
<organism evidence="3 4">
    <name type="scientific">Clytia hemisphaerica</name>
    <dbReference type="NCBI Taxonomy" id="252671"/>
    <lineage>
        <taxon>Eukaryota</taxon>
        <taxon>Metazoa</taxon>
        <taxon>Cnidaria</taxon>
        <taxon>Hydrozoa</taxon>
        <taxon>Hydroidolina</taxon>
        <taxon>Leptothecata</taxon>
        <taxon>Obeliida</taxon>
        <taxon>Clytiidae</taxon>
        <taxon>Clytia</taxon>
    </lineage>
</organism>
<dbReference type="SUPFAM" id="SSF50729">
    <property type="entry name" value="PH domain-like"/>
    <property type="match status" value="1"/>
</dbReference>
<keyword evidence="4" id="KW-1185">Reference proteome</keyword>
<evidence type="ECO:0000259" key="2">
    <source>
        <dbReference type="PROSITE" id="PS50003"/>
    </source>
</evidence>
<dbReference type="Gene3D" id="2.30.29.30">
    <property type="entry name" value="Pleckstrin-homology domain (PH domain)/Phosphotyrosine-binding domain (PTB)"/>
    <property type="match status" value="1"/>
</dbReference>
<sequence>MSDNLQDAQQQQLFTYREGYLHKKEDEKTWQEYWVALRGNYLSFFIHKASTGEIIDQYCGCIKLNPKAKCITAKRKNYSFPFYLVTDKARYLFKTSSNLNRHQWFNAIEQAAQGKEPIEHTFLPPQQDKALPPKIALNKDEVDNKLVEDKESLIPDESEEENEEEKDEGFEEERIASPCVLINIQQANTDKMQSCFLNGSLTAQENLSFEDEISDDRLIERYREIYCNEETSTKMISQKKGDHLDGTPKAVTSYNYPQISKNLLRIQSQDRITRLTKSAESLRGLTLNQSSIEAKLSTQSTQQNRSLQSRKSLFSRHLIGSAPEVKNITNRHFNNIAGGPGS</sequence>
<dbReference type="SMART" id="SM00233">
    <property type="entry name" value="PH"/>
    <property type="match status" value="1"/>
</dbReference>
<name>A0A7M5XCX0_9CNID</name>
<dbReference type="AlphaFoldDB" id="A0A7M5XCX0"/>
<proteinExistence type="predicted"/>
<reference evidence="3" key="1">
    <citation type="submission" date="2021-01" db="UniProtKB">
        <authorList>
            <consortium name="EnsemblMetazoa"/>
        </authorList>
    </citation>
    <scope>IDENTIFICATION</scope>
</reference>
<dbReference type="Pfam" id="PF00169">
    <property type="entry name" value="PH"/>
    <property type="match status" value="1"/>
</dbReference>
<dbReference type="InterPro" id="IPR011993">
    <property type="entry name" value="PH-like_dom_sf"/>
</dbReference>
<dbReference type="RefSeq" id="XP_066933126.1">
    <property type="nucleotide sequence ID" value="XM_067077025.1"/>
</dbReference>
<protein>
    <recommendedName>
        <fullName evidence="2">PH domain-containing protein</fullName>
    </recommendedName>
</protein>
<dbReference type="Proteomes" id="UP000594262">
    <property type="component" value="Unplaced"/>
</dbReference>
<dbReference type="InterPro" id="IPR001849">
    <property type="entry name" value="PH_domain"/>
</dbReference>
<evidence type="ECO:0000256" key="1">
    <source>
        <dbReference type="SAM" id="MobiDB-lite"/>
    </source>
</evidence>
<dbReference type="PROSITE" id="PS50003">
    <property type="entry name" value="PH_DOMAIN"/>
    <property type="match status" value="1"/>
</dbReference>
<dbReference type="GeneID" id="136820799"/>
<evidence type="ECO:0000313" key="4">
    <source>
        <dbReference type="Proteomes" id="UP000594262"/>
    </source>
</evidence>
<dbReference type="OrthoDB" id="5981065at2759"/>
<feature type="region of interest" description="Disordered" evidence="1">
    <location>
        <begin position="146"/>
        <end position="172"/>
    </location>
</feature>